<keyword evidence="6 12" id="KW-0521">NADP</keyword>
<comment type="similarity">
    <text evidence="12 13">Belongs to the short-chain dehydrogenases/reductases (SDR) family.</text>
</comment>
<evidence type="ECO:0000256" key="10">
    <source>
        <dbReference type="ARBA" id="ARBA00023136"/>
    </source>
</evidence>
<gene>
    <name evidence="14" type="ORF">AZE42_02662</name>
</gene>
<dbReference type="PROSITE" id="PS00061">
    <property type="entry name" value="ADH_SHORT"/>
    <property type="match status" value="1"/>
</dbReference>
<evidence type="ECO:0000256" key="3">
    <source>
        <dbReference type="ARBA" id="ARBA00022692"/>
    </source>
</evidence>
<comment type="function">
    <text evidence="12">Component of the microsomal membrane bound fatty acid elongation system, which produces the 26-carbon very long-chain fatty acids (VLCFA) from palmitate. Catalyzes the reduction of the 3-ketoacyl-CoA intermediate that is formed in each cycle of fatty acid elongation. VLCFAs serve as precursors for ceramide and sphingolipids.</text>
</comment>
<evidence type="ECO:0000256" key="2">
    <source>
        <dbReference type="ARBA" id="ARBA00022516"/>
    </source>
</evidence>
<evidence type="ECO:0000256" key="13">
    <source>
        <dbReference type="RuleBase" id="RU000363"/>
    </source>
</evidence>
<comment type="subcellular location">
    <subcellularLocation>
        <location evidence="12">Endoplasmic reticulum membrane</location>
        <topology evidence="12">Single-pass membrane protein</topology>
    </subcellularLocation>
</comment>
<evidence type="ECO:0000256" key="4">
    <source>
        <dbReference type="ARBA" id="ARBA00022824"/>
    </source>
</evidence>
<keyword evidence="9 12" id="KW-0443">Lipid metabolism</keyword>
<dbReference type="GO" id="GO:0045703">
    <property type="term" value="F:ketoreductase activity"/>
    <property type="evidence" value="ECO:0007669"/>
    <property type="project" value="UniProtKB-UniRule"/>
</dbReference>
<evidence type="ECO:0000256" key="12">
    <source>
        <dbReference type="HAMAP-Rule" id="MF_03107"/>
    </source>
</evidence>
<evidence type="ECO:0000256" key="7">
    <source>
        <dbReference type="ARBA" id="ARBA00022989"/>
    </source>
</evidence>
<dbReference type="EMBL" id="LVVM01003549">
    <property type="protein sequence ID" value="OJA14646.1"/>
    <property type="molecule type" value="Genomic_DNA"/>
</dbReference>
<dbReference type="PRINTS" id="PR00080">
    <property type="entry name" value="SDRFAMILY"/>
</dbReference>
<keyword evidence="11 12" id="KW-0275">Fatty acid biosynthesis</keyword>
<dbReference type="GO" id="GO:0030497">
    <property type="term" value="P:fatty acid elongation"/>
    <property type="evidence" value="ECO:0007669"/>
    <property type="project" value="UniProtKB-UniRule"/>
</dbReference>
<keyword evidence="5 12" id="KW-0276">Fatty acid metabolism</keyword>
<dbReference type="Proteomes" id="UP000183567">
    <property type="component" value="Unassembled WGS sequence"/>
</dbReference>
<evidence type="ECO:0000256" key="9">
    <source>
        <dbReference type="ARBA" id="ARBA00023098"/>
    </source>
</evidence>
<dbReference type="GO" id="GO:0141040">
    <property type="term" value="F:very-long-chain 3-oxoacyl-CoA reductase activity"/>
    <property type="evidence" value="ECO:0007669"/>
    <property type="project" value="UniProtKB-EC"/>
</dbReference>
<dbReference type="HAMAP" id="MF_03107">
    <property type="entry name" value="3_ketoreductase"/>
    <property type="match status" value="1"/>
</dbReference>
<dbReference type="PANTHER" id="PTHR43086:SF2">
    <property type="entry name" value="HYDROXYSTEROID DEHYDROGENASE-LIKE PROTEIN 1"/>
    <property type="match status" value="1"/>
</dbReference>
<comment type="caution">
    <text evidence="14">The sequence shown here is derived from an EMBL/GenBank/DDBJ whole genome shotgun (WGS) entry which is preliminary data.</text>
</comment>
<dbReference type="UniPathway" id="UPA00094"/>
<name>A0A1J8PZC7_9AGAM</name>
<keyword evidence="4 12" id="KW-0256">Endoplasmic reticulum</keyword>
<keyword evidence="15" id="KW-1185">Reference proteome</keyword>
<dbReference type="InterPro" id="IPR002347">
    <property type="entry name" value="SDR_fam"/>
</dbReference>
<dbReference type="Gene3D" id="3.40.50.720">
    <property type="entry name" value="NAD(P)-binding Rossmann-like Domain"/>
    <property type="match status" value="1"/>
</dbReference>
<evidence type="ECO:0000256" key="6">
    <source>
        <dbReference type="ARBA" id="ARBA00022857"/>
    </source>
</evidence>
<proteinExistence type="inferred from homology"/>
<dbReference type="STRING" id="180088.A0A1J8PZC7"/>
<dbReference type="GO" id="GO:0005789">
    <property type="term" value="C:endoplasmic reticulum membrane"/>
    <property type="evidence" value="ECO:0007669"/>
    <property type="project" value="UniProtKB-SubCell"/>
</dbReference>
<dbReference type="OrthoDB" id="5545019at2759"/>
<dbReference type="PIRSF" id="PIRSF000126">
    <property type="entry name" value="11-beta-HSD1"/>
    <property type="match status" value="1"/>
</dbReference>
<dbReference type="InterPro" id="IPR027533">
    <property type="entry name" value="3_ketoreductase_fungal"/>
</dbReference>
<dbReference type="CDD" id="cd05356">
    <property type="entry name" value="17beta-HSD1_like_SDR_c"/>
    <property type="match status" value="1"/>
</dbReference>
<dbReference type="PANTHER" id="PTHR43086">
    <property type="entry name" value="VERY-LONG-CHAIN 3-OXOOACYL-COA REDUCTASE"/>
    <property type="match status" value="1"/>
</dbReference>
<keyword evidence="10 12" id="KW-0472">Membrane</keyword>
<protein>
    <recommendedName>
        <fullName evidence="12">Very-long-chain 3-oxoacyl-CoA reductase</fullName>
        <ecNumber evidence="12">1.1.1.330</ecNumber>
    </recommendedName>
    <alternativeName>
        <fullName evidence="12">3-ketoacyl-CoA reductase</fullName>
        <shortName evidence="12">3-ketoreductase</shortName>
        <shortName evidence="12">KAR</shortName>
    </alternativeName>
    <alternativeName>
        <fullName evidence="12">Microsomal beta-keto-reductase</fullName>
    </alternativeName>
</protein>
<comment type="pathway">
    <text evidence="1">Lipid metabolism; fatty acid biosynthesis.</text>
</comment>
<comment type="catalytic activity">
    <reaction evidence="12">
        <text>a very-long-chain (3R)-3-hydroxyacyl-CoA + NADP(+) = a very-long-chain 3-oxoacyl-CoA + NADPH + H(+)</text>
        <dbReference type="Rhea" id="RHEA:48680"/>
        <dbReference type="ChEBI" id="CHEBI:15378"/>
        <dbReference type="ChEBI" id="CHEBI:57783"/>
        <dbReference type="ChEBI" id="CHEBI:58349"/>
        <dbReference type="ChEBI" id="CHEBI:85440"/>
        <dbReference type="ChEBI" id="CHEBI:90725"/>
        <dbReference type="EC" id="1.1.1.330"/>
    </reaction>
</comment>
<evidence type="ECO:0000256" key="11">
    <source>
        <dbReference type="ARBA" id="ARBA00023160"/>
    </source>
</evidence>
<keyword evidence="8 12" id="KW-0560">Oxidoreductase</keyword>
<feature type="binding site" evidence="12">
    <location>
        <position position="219"/>
    </location>
    <ligand>
        <name>substrate</name>
    </ligand>
</feature>
<keyword evidence="3 12" id="KW-0812">Transmembrane</keyword>
<evidence type="ECO:0000313" key="15">
    <source>
        <dbReference type="Proteomes" id="UP000183567"/>
    </source>
</evidence>
<feature type="active site" description="Proton acceptor" evidence="12">
    <location>
        <position position="232"/>
    </location>
</feature>
<reference evidence="14 15" key="1">
    <citation type="submission" date="2016-03" db="EMBL/GenBank/DDBJ databases">
        <title>Comparative genomics of the ectomycorrhizal sister species Rhizopogon vinicolor and Rhizopogon vesiculosus (Basidiomycota: Boletales) reveals a divergence of the mating type B locus.</title>
        <authorList>
            <person name="Mujic A.B."/>
            <person name="Kuo A."/>
            <person name="Tritt A."/>
            <person name="Lipzen A."/>
            <person name="Chen C."/>
            <person name="Johnson J."/>
            <person name="Sharma A."/>
            <person name="Barry K."/>
            <person name="Grigoriev I.V."/>
            <person name="Spatafora J.W."/>
        </authorList>
    </citation>
    <scope>NUCLEOTIDE SEQUENCE [LARGE SCALE GENOMIC DNA]</scope>
    <source>
        <strain evidence="14 15">AM-OR11-056</strain>
    </source>
</reference>
<dbReference type="SUPFAM" id="SSF51735">
    <property type="entry name" value="NAD(P)-binding Rossmann-fold domains"/>
    <property type="match status" value="1"/>
</dbReference>
<keyword evidence="7 12" id="KW-1133">Transmembrane helix</keyword>
<dbReference type="AlphaFoldDB" id="A0A1J8PZC7"/>
<dbReference type="InterPro" id="IPR020904">
    <property type="entry name" value="Sc_DH/Rdtase_CS"/>
</dbReference>
<organism evidence="14 15">
    <name type="scientific">Rhizopogon vesiculosus</name>
    <dbReference type="NCBI Taxonomy" id="180088"/>
    <lineage>
        <taxon>Eukaryota</taxon>
        <taxon>Fungi</taxon>
        <taxon>Dikarya</taxon>
        <taxon>Basidiomycota</taxon>
        <taxon>Agaricomycotina</taxon>
        <taxon>Agaricomycetes</taxon>
        <taxon>Agaricomycetidae</taxon>
        <taxon>Boletales</taxon>
        <taxon>Suillineae</taxon>
        <taxon>Rhizopogonaceae</taxon>
        <taxon>Rhizopogon</taxon>
    </lineage>
</organism>
<keyword evidence="2 12" id="KW-0444">Lipid biosynthesis</keyword>
<dbReference type="Pfam" id="PF00106">
    <property type="entry name" value="adh_short"/>
    <property type="match status" value="2"/>
</dbReference>
<sequence length="356" mass="38768">MDATPKIWLLDQVNNCPWPCTLLLSLGALTFARFTFKTLVVFLQTFILSGTSLKKFGAKKGAWAVVTGASDGIGREFAIQLGSSGFNVLLVARNSKMLNDVAAEIGSSFFVPIICSTLTFFLAAKTKSAVETSIYLIDFAQDDKSKYEGLKALLQHLDVGVLVNNVGKSHTMPTYFAETVEQENADIVAINVNATIRVTHAVLPGMIQRKRGLILNLGSFAGLVPSPMLATYSGTKAFLATFTSALAEEVRSQGIVVQHLNTYFVVSKMSNIRRTSALVPTPASYVHACLSKIGFSGGAALTGRPGTLTAFWSHAVVDYAMHVIGWKSRFITYTHSLHKDIRKRALRKLEREAKKV</sequence>
<dbReference type="InterPro" id="IPR036291">
    <property type="entry name" value="NAD(P)-bd_dom_sf"/>
</dbReference>
<dbReference type="PRINTS" id="PR00081">
    <property type="entry name" value="GDHRDH"/>
</dbReference>
<evidence type="ECO:0000256" key="5">
    <source>
        <dbReference type="ARBA" id="ARBA00022832"/>
    </source>
</evidence>
<evidence type="ECO:0000313" key="14">
    <source>
        <dbReference type="EMBL" id="OJA14646.1"/>
    </source>
</evidence>
<evidence type="ECO:0000256" key="1">
    <source>
        <dbReference type="ARBA" id="ARBA00005194"/>
    </source>
</evidence>
<dbReference type="EC" id="1.1.1.330" evidence="12"/>
<evidence type="ECO:0000256" key="8">
    <source>
        <dbReference type="ARBA" id="ARBA00023002"/>
    </source>
</evidence>
<accession>A0A1J8PZC7</accession>